<evidence type="ECO:0000313" key="2">
    <source>
        <dbReference type="EMBL" id="MCO6043381.1"/>
    </source>
</evidence>
<dbReference type="Gene3D" id="2.120.10.30">
    <property type="entry name" value="TolB, C-terminal domain"/>
    <property type="match status" value="1"/>
</dbReference>
<dbReference type="EMBL" id="JAMXLR010000023">
    <property type="protein sequence ID" value="MCO6043381.1"/>
    <property type="molecule type" value="Genomic_DNA"/>
</dbReference>
<dbReference type="AlphaFoldDB" id="A0A9X2FFU1"/>
<dbReference type="InterPro" id="IPR011041">
    <property type="entry name" value="Quinoprot_gluc/sorb_DH_b-prop"/>
</dbReference>
<dbReference type="SUPFAM" id="SSF63446">
    <property type="entry name" value="Type I dockerin domain"/>
    <property type="match status" value="1"/>
</dbReference>
<accession>A0A9X2FFU1</accession>
<dbReference type="InterPro" id="IPR012938">
    <property type="entry name" value="Glc/Sorbosone_DH"/>
</dbReference>
<organism evidence="2 3">
    <name type="scientific">Aeoliella straminimaris</name>
    <dbReference type="NCBI Taxonomy" id="2954799"/>
    <lineage>
        <taxon>Bacteria</taxon>
        <taxon>Pseudomonadati</taxon>
        <taxon>Planctomycetota</taxon>
        <taxon>Planctomycetia</taxon>
        <taxon>Pirellulales</taxon>
        <taxon>Lacipirellulaceae</taxon>
        <taxon>Aeoliella</taxon>
    </lineage>
</organism>
<dbReference type="PANTHER" id="PTHR19328:SF75">
    <property type="entry name" value="ALDOSE SUGAR DEHYDROGENASE YLII"/>
    <property type="match status" value="1"/>
</dbReference>
<dbReference type="Proteomes" id="UP001155241">
    <property type="component" value="Unassembled WGS sequence"/>
</dbReference>
<reference evidence="2" key="1">
    <citation type="submission" date="2022-06" db="EMBL/GenBank/DDBJ databases">
        <title>Aeoliella straminimaris, a novel planctomycete from sediments.</title>
        <authorList>
            <person name="Vitorino I.R."/>
            <person name="Lage O.M."/>
        </authorList>
    </citation>
    <scope>NUCLEOTIDE SEQUENCE</scope>
    <source>
        <strain evidence="2">ICT_H6.2</strain>
    </source>
</reference>
<dbReference type="RefSeq" id="WP_252851488.1">
    <property type="nucleotide sequence ID" value="NZ_JAMXLR010000023.1"/>
</dbReference>
<dbReference type="PANTHER" id="PTHR19328">
    <property type="entry name" value="HEDGEHOG-INTERACTING PROTEIN"/>
    <property type="match status" value="1"/>
</dbReference>
<dbReference type="SUPFAM" id="SSF50952">
    <property type="entry name" value="Soluble quinoprotein glucose dehydrogenase"/>
    <property type="match status" value="1"/>
</dbReference>
<feature type="domain" description="Glucose/Sorbosone dehydrogenase" evidence="1">
    <location>
        <begin position="68"/>
        <end position="369"/>
    </location>
</feature>
<evidence type="ECO:0000259" key="1">
    <source>
        <dbReference type="Pfam" id="PF07995"/>
    </source>
</evidence>
<keyword evidence="3" id="KW-1185">Reference proteome</keyword>
<protein>
    <submittedName>
        <fullName evidence="2">PQQ-dependent sugar dehydrogenase</fullName>
    </submittedName>
</protein>
<evidence type="ECO:0000313" key="3">
    <source>
        <dbReference type="Proteomes" id="UP001155241"/>
    </source>
</evidence>
<proteinExistence type="predicted"/>
<dbReference type="GO" id="GO:0000272">
    <property type="term" value="P:polysaccharide catabolic process"/>
    <property type="evidence" value="ECO:0007669"/>
    <property type="project" value="InterPro"/>
</dbReference>
<dbReference type="Pfam" id="PF07995">
    <property type="entry name" value="GSDH"/>
    <property type="match status" value="1"/>
</dbReference>
<dbReference type="InterPro" id="IPR036439">
    <property type="entry name" value="Dockerin_dom_sf"/>
</dbReference>
<dbReference type="Gene3D" id="1.10.1330.10">
    <property type="entry name" value="Dockerin domain"/>
    <property type="match status" value="1"/>
</dbReference>
<gene>
    <name evidence="2" type="ORF">NG895_05630</name>
</gene>
<sequence length="544" mass="58257">MRLVEVASLSHNSQQMIARGDKLYFALQNGLVEEYTKNADGSLTDNPGVFLNVASQRGSVFGNNPVGSADGLRGIAFHPDFNTNGKFYTMQAESRGPNPTHQLNPNWELGTGSNLDSVLTEWTFDPKTVSLSSQREVYRVQYPAGHHIGQNIAFNPTVSPGDLDYGKLYIGFGDSGGRLPGSQDFSADNVITTVSQSGATVLGKIIRIDPLSSGSDPFSVPSDNPFVGADGQAPDGGDILDEVYALGFRNPQTMAFDPISGKLLSGDISHNNVEEINLIESGKNYGWAEREGTYDFATPYSSTTLTEVPLATRLSDAYTYPVAQFDHRNNLNGTAAVVAGAAYHGTLAPELEGQYLFGNLSTDQIFFASTTDFVNDEIPANVFQQSIVDLSGVSMTLGDVVGVGAGGRANMRFGADSDGEVYVISKTNDKVYVFVSGETIAPPSILGDLDLDGDVTQQDVIKFKEGWLSKTLVPSVASWKRGDLNLDSTTDLADLFLMHSALQDAGLSFSTRQLTGVPEPTSVLLALMGVTIAMTVAKPRQRQA</sequence>
<comment type="caution">
    <text evidence="2">The sequence shown here is derived from an EMBL/GenBank/DDBJ whole genome shotgun (WGS) entry which is preliminary data.</text>
</comment>
<name>A0A9X2FFU1_9BACT</name>
<dbReference type="InterPro" id="IPR011042">
    <property type="entry name" value="6-blade_b-propeller_TolB-like"/>
</dbReference>